<comment type="caution">
    <text evidence="9">The sequence shown here is derived from an EMBL/GenBank/DDBJ whole genome shotgun (WGS) entry which is preliminary data.</text>
</comment>
<sequence length="1211" mass="132292">MKTQNTLANYVILISFVFSMLFGITTMAQNTPVALNGQLKVCGTQLCNQYNKPIQLRGMSTHGIQWYGWGDCLTESSLDALAYDWEADILRISLYVQEGGYETDPVGFTNQVSRLINEATERGMYALVDWHQLNPGDPNVNLENAKRFFTDIANLHRDKNNIIYDVCNEPNGTGVNWNRIKTYADQIIPVIRGVDNDAVVLVGTHGWATFGVSGEGNLQDVIDNPLQFDNVMYTFHFYAKSHQEAYLNTLDQASSQLPVFVTEFGSQEFTGDGPNDFEMTQRFIDLMRQKKISWTSWNYSDDFRSGAVWQTGTCSGGPWTTSRLKEAGSWIRDKIKFPEDDFPGGSSGDAQSPYLGTPASIPGTIEAENYDLGGTAVAYNDLTPSNQGGSYRTDEVDIEPCSEGGFNIGWVRQGEWLEYTVNVQETKMYTVEARVAAISSGRQFHLEIDNQNISGPMVVPNTGGWQVWQTISANVSLSSGQQVLRVVMDSDDLNLHRITFKEESTVPDNLPPTISITAPQEGTTYTEGQTIIITANAADSDGNVDSVDFLVDGNIIATASSSPFETTWLSTAGNHSISAIAIDNDNASTTASSVTILVESDTGGTSCSEPQYVESGGYVAGSVVQNNGNKYECKPYPFSGWCNGAAWAYAPGEGAYWQDAWTLVGECSGGNPPDGNEPPTTAITSPSNGQSFASGSSIAITASASDTDGDIVLVEFFRNGVKIGEDTSAPYSITWNNVSSGNYTLTTKATDDDNASTDSSPIMISVGTVSPPPTTGLPVRVLNGYWHNFQNGSGLIKLKDVSPNWDVINVSFAVSKVSPTDGEIGFELSSDFDAIGYTDAELKSDIQFLQGQGKKVIISIGGAEGQVQLNTTAARDKFISSMISIIEEYNFDGMDIDFEGQSLSFNLGDTDFENPTTPVIVNTIDAVRNVCDHFGNNFILTMAPETFFVQLGYSFYGGISTGADRRAGAYLPLIHALRDKLTFLQVQYYNSGPITALDDQFYGMGNSDFYVSLVDMLLKGFPITRDQNKFFPALRPDQILIGVPATVNAGNGHTGAQGVTTALDYLIKGNAFGGQYTLTQTYPSLRGVMSWSINWDAFENKNFSNAVRAYLDGLGSRSLEGVNTIATNMKIFTAFPNPVKDYVHFAQDSPIIDFEIEIYNMVGIQVFKQKRFDIKKPNSSIKLNLEDLEPGLYFYTTSINSKSYSGRLIKK</sequence>
<dbReference type="InterPro" id="IPR006584">
    <property type="entry name" value="Cellulose-bd_IV"/>
</dbReference>
<keyword evidence="6" id="KW-0812">Transmembrane</keyword>
<dbReference type="SUPFAM" id="SSF51445">
    <property type="entry name" value="(Trans)glycosidases"/>
    <property type="match status" value="2"/>
</dbReference>
<dbReference type="PANTHER" id="PTHR34142:SF1">
    <property type="entry name" value="GLYCOSIDE HYDROLASE FAMILY 5 DOMAIN-CONTAINING PROTEIN"/>
    <property type="match status" value="1"/>
</dbReference>
<dbReference type="Pfam" id="PF03422">
    <property type="entry name" value="CBM_6"/>
    <property type="match status" value="1"/>
</dbReference>
<evidence type="ECO:0000259" key="8">
    <source>
        <dbReference type="PROSITE" id="PS51910"/>
    </source>
</evidence>
<accession>A0ABU5ZWD7</accession>
<evidence type="ECO:0000259" key="7">
    <source>
        <dbReference type="PROSITE" id="PS51175"/>
    </source>
</evidence>
<dbReference type="Pfam" id="PF00704">
    <property type="entry name" value="Glyco_hydro_18"/>
    <property type="match status" value="1"/>
</dbReference>
<dbReference type="SUPFAM" id="SSF49785">
    <property type="entry name" value="Galactose-binding domain-like"/>
    <property type="match status" value="1"/>
</dbReference>
<dbReference type="InterPro" id="IPR011583">
    <property type="entry name" value="Chitinase_II/V-like_cat"/>
</dbReference>
<keyword evidence="10" id="KW-1185">Reference proteome</keyword>
<evidence type="ECO:0000313" key="9">
    <source>
        <dbReference type="EMBL" id="MEB3346162.1"/>
    </source>
</evidence>
<dbReference type="NCBIfam" id="TIGR04183">
    <property type="entry name" value="Por_Secre_tail"/>
    <property type="match status" value="1"/>
</dbReference>
<dbReference type="InterPro" id="IPR018087">
    <property type="entry name" value="Glyco_hydro_5_CS"/>
</dbReference>
<keyword evidence="2" id="KW-0732">Signal</keyword>
<dbReference type="Gene3D" id="3.20.20.80">
    <property type="entry name" value="Glycosidases"/>
    <property type="match status" value="2"/>
</dbReference>
<evidence type="ECO:0000256" key="4">
    <source>
        <dbReference type="ARBA" id="ARBA00023295"/>
    </source>
</evidence>
<keyword evidence="4 5" id="KW-0326">Glycosidase</keyword>
<comment type="similarity">
    <text evidence="1">Belongs to the glycosyl hydrolase 18 family. Chitinase class II subfamily.</text>
</comment>
<dbReference type="InterPro" id="IPR008979">
    <property type="entry name" value="Galactose-bd-like_sf"/>
</dbReference>
<evidence type="ECO:0000256" key="3">
    <source>
        <dbReference type="ARBA" id="ARBA00022801"/>
    </source>
</evidence>
<dbReference type="Gene3D" id="2.60.120.260">
    <property type="entry name" value="Galactose-binding domain-like"/>
    <property type="match status" value="1"/>
</dbReference>
<feature type="domain" description="CBM6" evidence="7">
    <location>
        <begin position="363"/>
        <end position="501"/>
    </location>
</feature>
<evidence type="ECO:0000256" key="1">
    <source>
        <dbReference type="ARBA" id="ARBA00009121"/>
    </source>
</evidence>
<evidence type="ECO:0000256" key="2">
    <source>
        <dbReference type="ARBA" id="ARBA00022729"/>
    </source>
</evidence>
<dbReference type="PROSITE" id="PS01095">
    <property type="entry name" value="GH18_1"/>
    <property type="match status" value="1"/>
</dbReference>
<dbReference type="InterPro" id="IPR005084">
    <property type="entry name" value="CBM6"/>
</dbReference>
<dbReference type="InterPro" id="IPR013783">
    <property type="entry name" value="Ig-like_fold"/>
</dbReference>
<dbReference type="InterPro" id="IPR026444">
    <property type="entry name" value="Secre_tail"/>
</dbReference>
<dbReference type="Gene3D" id="2.60.40.10">
    <property type="entry name" value="Immunoglobulins"/>
    <property type="match status" value="2"/>
</dbReference>
<protein>
    <submittedName>
        <fullName evidence="9">Cellulase family glycosylhydrolase</fullName>
    </submittedName>
</protein>
<dbReference type="PROSITE" id="PS51175">
    <property type="entry name" value="CBM6"/>
    <property type="match status" value="1"/>
</dbReference>
<dbReference type="SMART" id="SM00606">
    <property type="entry name" value="CBD_IV"/>
    <property type="match status" value="1"/>
</dbReference>
<dbReference type="SMART" id="SM00495">
    <property type="entry name" value="ChtBD3"/>
    <property type="match status" value="1"/>
</dbReference>
<dbReference type="CDD" id="cd02871">
    <property type="entry name" value="GH18_chitinase_D-like"/>
    <property type="match status" value="1"/>
</dbReference>
<dbReference type="CDD" id="cd04080">
    <property type="entry name" value="CBM6_cellulase-like"/>
    <property type="match status" value="1"/>
</dbReference>
<name>A0ABU5ZWD7_9FLAO</name>
<dbReference type="Pfam" id="PF17957">
    <property type="entry name" value="Big_7"/>
    <property type="match status" value="2"/>
</dbReference>
<evidence type="ECO:0000313" key="10">
    <source>
        <dbReference type="Proteomes" id="UP001327027"/>
    </source>
</evidence>
<dbReference type="InterPro" id="IPR001223">
    <property type="entry name" value="Glyco_hydro18_cat"/>
</dbReference>
<dbReference type="PANTHER" id="PTHR34142">
    <property type="entry name" value="ENDO-BETA-1,4-GLUCANASE A"/>
    <property type="match status" value="1"/>
</dbReference>
<feature type="domain" description="GH18" evidence="8">
    <location>
        <begin position="780"/>
        <end position="1114"/>
    </location>
</feature>
<dbReference type="RefSeq" id="WP_324180187.1">
    <property type="nucleotide sequence ID" value="NZ_BAABAW010000024.1"/>
</dbReference>
<keyword evidence="3 5" id="KW-0378">Hydrolase</keyword>
<dbReference type="InterPro" id="IPR017853">
    <property type="entry name" value="GH"/>
</dbReference>
<reference evidence="9 10" key="1">
    <citation type="journal article" date="2013" name="Int. J. Syst. Evol. Microbiol.">
        <title>Aquimarina gracilis sp. nov., isolated from the gut microflora of a mussel, Mytilus coruscus, and emended description of Aquimarina spongiae.</title>
        <authorList>
            <person name="Park S.C."/>
            <person name="Choe H.N."/>
            <person name="Baik K.S."/>
            <person name="Seong C.N."/>
        </authorList>
    </citation>
    <scope>NUCLEOTIDE SEQUENCE [LARGE SCALE GENOMIC DNA]</scope>
    <source>
        <strain evidence="9 10">PSC32</strain>
    </source>
</reference>
<keyword evidence="6" id="KW-0472">Membrane</keyword>
<dbReference type="InterPro" id="IPR003610">
    <property type="entry name" value="CBM5/12"/>
</dbReference>
<dbReference type="Pfam" id="PF18962">
    <property type="entry name" value="Por_Secre_tail"/>
    <property type="match status" value="1"/>
</dbReference>
<dbReference type="Proteomes" id="UP001327027">
    <property type="component" value="Unassembled WGS sequence"/>
</dbReference>
<organism evidence="9 10">
    <name type="scientific">Aquimarina gracilis</name>
    <dbReference type="NCBI Taxonomy" id="874422"/>
    <lineage>
        <taxon>Bacteria</taxon>
        <taxon>Pseudomonadati</taxon>
        <taxon>Bacteroidota</taxon>
        <taxon>Flavobacteriia</taxon>
        <taxon>Flavobacteriales</taxon>
        <taxon>Flavobacteriaceae</taxon>
        <taxon>Aquimarina</taxon>
    </lineage>
</organism>
<dbReference type="InterPro" id="IPR001579">
    <property type="entry name" value="Glyco_hydro_18_chit_AS"/>
</dbReference>
<dbReference type="Pfam" id="PF00150">
    <property type="entry name" value="Cellulase"/>
    <property type="match status" value="1"/>
</dbReference>
<dbReference type="PROSITE" id="PS51910">
    <property type="entry name" value="GH18_2"/>
    <property type="match status" value="1"/>
</dbReference>
<proteinExistence type="inferred from homology"/>
<dbReference type="SMART" id="SM00636">
    <property type="entry name" value="Glyco_18"/>
    <property type="match status" value="1"/>
</dbReference>
<evidence type="ECO:0000256" key="5">
    <source>
        <dbReference type="RuleBase" id="RU000489"/>
    </source>
</evidence>
<feature type="transmembrane region" description="Helical" evidence="6">
    <location>
        <begin position="7"/>
        <end position="28"/>
    </location>
</feature>
<gene>
    <name evidence="9" type="ORF">U6A24_11860</name>
</gene>
<dbReference type="EMBL" id="JAYKLX010000005">
    <property type="protein sequence ID" value="MEB3346162.1"/>
    <property type="molecule type" value="Genomic_DNA"/>
</dbReference>
<evidence type="ECO:0000256" key="6">
    <source>
        <dbReference type="SAM" id="Phobius"/>
    </source>
</evidence>
<dbReference type="InterPro" id="IPR001547">
    <property type="entry name" value="Glyco_hydro_5"/>
</dbReference>
<dbReference type="PROSITE" id="PS00659">
    <property type="entry name" value="GLYCOSYL_HYDROL_F5"/>
    <property type="match status" value="1"/>
</dbReference>
<keyword evidence="6" id="KW-1133">Transmembrane helix</keyword>